<proteinExistence type="predicted"/>
<gene>
    <name evidence="1" type="ORF">JY651_15245</name>
</gene>
<dbReference type="InterPro" id="IPR011990">
    <property type="entry name" value="TPR-like_helical_dom_sf"/>
</dbReference>
<dbReference type="Proteomes" id="UP000662747">
    <property type="component" value="Chromosome"/>
</dbReference>
<dbReference type="EMBL" id="CP071090">
    <property type="protein sequence ID" value="QSQ26201.1"/>
    <property type="molecule type" value="Genomic_DNA"/>
</dbReference>
<dbReference type="Pfam" id="PF13432">
    <property type="entry name" value="TPR_16"/>
    <property type="match status" value="1"/>
</dbReference>
<dbReference type="RefSeq" id="WP_206727751.1">
    <property type="nucleotide sequence ID" value="NZ_CP071090.1"/>
</dbReference>
<dbReference type="SUPFAM" id="SSF48452">
    <property type="entry name" value="TPR-like"/>
    <property type="match status" value="1"/>
</dbReference>
<name>A0ABX7P6W9_9BACT</name>
<evidence type="ECO:0000313" key="1">
    <source>
        <dbReference type="EMBL" id="QSQ26201.1"/>
    </source>
</evidence>
<organism evidence="1 2">
    <name type="scientific">Pyxidicoccus parkwayensis</name>
    <dbReference type="NCBI Taxonomy" id="2813578"/>
    <lineage>
        <taxon>Bacteria</taxon>
        <taxon>Pseudomonadati</taxon>
        <taxon>Myxococcota</taxon>
        <taxon>Myxococcia</taxon>
        <taxon>Myxococcales</taxon>
        <taxon>Cystobacterineae</taxon>
        <taxon>Myxococcaceae</taxon>
        <taxon>Pyxidicoccus</taxon>
    </lineage>
</organism>
<keyword evidence="2" id="KW-1185">Reference proteome</keyword>
<accession>A0ABX7P6W9</accession>
<dbReference type="Pfam" id="PF13174">
    <property type="entry name" value="TPR_6"/>
    <property type="match status" value="1"/>
</dbReference>
<protein>
    <submittedName>
        <fullName evidence="1">Tetratricopeptide repeat protein</fullName>
    </submittedName>
</protein>
<reference evidence="1 2" key="1">
    <citation type="submission" date="2021-02" db="EMBL/GenBank/DDBJ databases">
        <title>De Novo genome assembly of isolated myxobacteria.</title>
        <authorList>
            <person name="Stevens D.C."/>
        </authorList>
    </citation>
    <scope>NUCLEOTIDE SEQUENCE [LARGE SCALE GENOMIC DNA]</scope>
    <source>
        <strain evidence="2">SCPEA02</strain>
    </source>
</reference>
<dbReference type="Gene3D" id="1.25.40.10">
    <property type="entry name" value="Tetratricopeptide repeat domain"/>
    <property type="match status" value="1"/>
</dbReference>
<dbReference type="InterPro" id="IPR019734">
    <property type="entry name" value="TPR_rpt"/>
</dbReference>
<evidence type="ECO:0000313" key="2">
    <source>
        <dbReference type="Proteomes" id="UP000662747"/>
    </source>
</evidence>
<sequence>MAGTTKSEKIRQRELRAPDSFQKVGVEASDWLAQRQKTIGIAAGVLILGGLGVGIANEISKSGEEKASQALGQALTVLERPVEGVEPPQPGETEPAFKSLKERDEALVTALTDFRKAHSGTHSATTAALSLGKAQFRLGNYPAAQEAFGAFLKDAPANEPLRAGAFEGEGYAFEAQQKFDDAIKSFDQMDASGGGEYLVGMGAYHKARMLILQGKKEEAAQVLSKISTDHPNTAAARQASERLAVLASEGVKVPAPAAPAAAATGQDAG</sequence>